<proteinExistence type="predicted"/>
<dbReference type="EMBL" id="AZIM01003843">
    <property type="protein sequence ID" value="ETE61537.1"/>
    <property type="molecule type" value="Genomic_DNA"/>
</dbReference>
<evidence type="ECO:0000313" key="3">
    <source>
        <dbReference type="Proteomes" id="UP000018936"/>
    </source>
</evidence>
<evidence type="ECO:0000256" key="1">
    <source>
        <dbReference type="SAM" id="MobiDB-lite"/>
    </source>
</evidence>
<organism evidence="2 3">
    <name type="scientific">Ophiophagus hannah</name>
    <name type="common">King cobra</name>
    <name type="synonym">Naja hannah</name>
    <dbReference type="NCBI Taxonomy" id="8665"/>
    <lineage>
        <taxon>Eukaryota</taxon>
        <taxon>Metazoa</taxon>
        <taxon>Chordata</taxon>
        <taxon>Craniata</taxon>
        <taxon>Vertebrata</taxon>
        <taxon>Euteleostomi</taxon>
        <taxon>Lepidosauria</taxon>
        <taxon>Squamata</taxon>
        <taxon>Bifurcata</taxon>
        <taxon>Unidentata</taxon>
        <taxon>Episquamata</taxon>
        <taxon>Toxicofera</taxon>
        <taxon>Serpentes</taxon>
        <taxon>Colubroidea</taxon>
        <taxon>Elapidae</taxon>
        <taxon>Elapinae</taxon>
        <taxon>Ophiophagus</taxon>
    </lineage>
</organism>
<keyword evidence="3" id="KW-1185">Reference proteome</keyword>
<accession>V8NJ34</accession>
<feature type="compositionally biased region" description="Basic and acidic residues" evidence="1">
    <location>
        <begin position="16"/>
        <end position="37"/>
    </location>
</feature>
<protein>
    <submittedName>
        <fullName evidence="2">Putative membrane protein C19orf24</fullName>
    </submittedName>
</protein>
<gene>
    <name evidence="2" type="ORF">L345_12711</name>
</gene>
<dbReference type="AlphaFoldDB" id="V8NJ34"/>
<dbReference type="Proteomes" id="UP000018936">
    <property type="component" value="Unassembled WGS sequence"/>
</dbReference>
<reference evidence="2 3" key="1">
    <citation type="journal article" date="2013" name="Proc. Natl. Acad. Sci. U.S.A.">
        <title>The king cobra genome reveals dynamic gene evolution and adaptation in the snake venom system.</title>
        <authorList>
            <person name="Vonk F.J."/>
            <person name="Casewell N.R."/>
            <person name="Henkel C.V."/>
            <person name="Heimberg A.M."/>
            <person name="Jansen H.J."/>
            <person name="McCleary R.J."/>
            <person name="Kerkkamp H.M."/>
            <person name="Vos R.A."/>
            <person name="Guerreiro I."/>
            <person name="Calvete J.J."/>
            <person name="Wuster W."/>
            <person name="Woods A.E."/>
            <person name="Logan J.M."/>
            <person name="Harrison R.A."/>
            <person name="Castoe T.A."/>
            <person name="de Koning A.P."/>
            <person name="Pollock D.D."/>
            <person name="Yandell M."/>
            <person name="Calderon D."/>
            <person name="Renjifo C."/>
            <person name="Currier R.B."/>
            <person name="Salgado D."/>
            <person name="Pla D."/>
            <person name="Sanz L."/>
            <person name="Hyder A.S."/>
            <person name="Ribeiro J.M."/>
            <person name="Arntzen J.W."/>
            <person name="van den Thillart G.E."/>
            <person name="Boetzer M."/>
            <person name="Pirovano W."/>
            <person name="Dirks R.P."/>
            <person name="Spaink H.P."/>
            <person name="Duboule D."/>
            <person name="McGlinn E."/>
            <person name="Kini R.M."/>
            <person name="Richardson M.K."/>
        </authorList>
    </citation>
    <scope>NUCLEOTIDE SEQUENCE</scope>
    <source>
        <tissue evidence="2">Blood</tissue>
    </source>
</reference>
<sequence length="80" mass="8806">MTGRGPGPQDQSAGEKTTDGEHGEAKGRAEEKQREDPMEMASLESEEDTVFEIRNLRRVGDLKALLIMFSSAFASLDYDA</sequence>
<feature type="region of interest" description="Disordered" evidence="1">
    <location>
        <begin position="1"/>
        <end position="46"/>
    </location>
</feature>
<name>V8NJ34_OPHHA</name>
<comment type="caution">
    <text evidence="2">The sequence shown here is derived from an EMBL/GenBank/DDBJ whole genome shotgun (WGS) entry which is preliminary data.</text>
</comment>
<feature type="non-terminal residue" evidence="2">
    <location>
        <position position="1"/>
    </location>
</feature>
<dbReference type="OrthoDB" id="5917722at2759"/>
<evidence type="ECO:0000313" key="2">
    <source>
        <dbReference type="EMBL" id="ETE61537.1"/>
    </source>
</evidence>